<reference evidence="1 2" key="1">
    <citation type="submission" date="2021-04" db="EMBL/GenBank/DDBJ databases">
        <title>Genomics, taxonomy and metabolism of representatives of sulfur bacteria of the genus Thiothrix: Thiothrix fructosivorans QT, Thiothrix unzii A1T and three new species, Thiothrix subterranea sp. nov., Thiothrix litoralis sp. nov. and 'Candidatus Thiothrix anitrata' sp. nov.</title>
        <authorList>
            <person name="Ravin N.V."/>
            <person name="Smolyakov D."/>
            <person name="Rudenko T.S."/>
            <person name="Mardanov A.V."/>
            <person name="Beletsky A.V."/>
            <person name="Markov N.D."/>
            <person name="Fomenkov A.I."/>
            <person name="Roberts R.J."/>
            <person name="Karnachuk O.V."/>
            <person name="Novikov A."/>
            <person name="Grabovich M.Y."/>
        </authorList>
    </citation>
    <scope>NUCLEOTIDE SEQUENCE [LARGE SCALE GENOMIC DNA]</scope>
    <source>
        <strain evidence="1 2">AS</strain>
    </source>
</reference>
<organism evidence="1 2">
    <name type="scientific">Thiothrix litoralis</name>
    <dbReference type="NCBI Taxonomy" id="2891210"/>
    <lineage>
        <taxon>Bacteria</taxon>
        <taxon>Pseudomonadati</taxon>
        <taxon>Pseudomonadota</taxon>
        <taxon>Gammaproteobacteria</taxon>
        <taxon>Thiotrichales</taxon>
        <taxon>Thiotrichaceae</taxon>
        <taxon>Thiothrix</taxon>
    </lineage>
</organism>
<protein>
    <submittedName>
        <fullName evidence="1">Uncharacterized protein</fullName>
    </submittedName>
</protein>
<evidence type="ECO:0000313" key="1">
    <source>
        <dbReference type="EMBL" id="QTR47335.1"/>
    </source>
</evidence>
<dbReference type="EMBL" id="CP072801">
    <property type="protein sequence ID" value="QTR47335.1"/>
    <property type="molecule type" value="Genomic_DNA"/>
</dbReference>
<dbReference type="PANTHER" id="PTHR12521:SF0">
    <property type="entry name" value="ADP-RIBOSE GLYCOHYDROLASE OARD1"/>
    <property type="match status" value="1"/>
</dbReference>
<sequence>MQQAEQFLADDAEAAQRLQQVSQLIEGFETPYGMELLATVHWVANENKTADNKVIQQGVTDWNARKAKLMQPKHINKALMRLKTQAW</sequence>
<dbReference type="RefSeq" id="WP_210223606.1">
    <property type="nucleotide sequence ID" value="NZ_CP072801.1"/>
</dbReference>
<gene>
    <name evidence="1" type="ORF">J9253_05200</name>
</gene>
<name>A0ABX7WUI0_9GAMM</name>
<dbReference type="PANTHER" id="PTHR12521">
    <property type="entry name" value="PROTEIN C6ORF130"/>
    <property type="match status" value="1"/>
</dbReference>
<dbReference type="Proteomes" id="UP000672039">
    <property type="component" value="Chromosome"/>
</dbReference>
<accession>A0ABX7WUI0</accession>
<evidence type="ECO:0000313" key="2">
    <source>
        <dbReference type="Proteomes" id="UP000672039"/>
    </source>
</evidence>
<dbReference type="InterPro" id="IPR050892">
    <property type="entry name" value="ADP-ribose_metab_enzymes"/>
</dbReference>
<proteinExistence type="predicted"/>
<keyword evidence="2" id="KW-1185">Reference proteome</keyword>